<dbReference type="OrthoDB" id="276151at2759"/>
<dbReference type="Gene3D" id="1.25.40.10">
    <property type="entry name" value="Tetratricopeptide repeat domain"/>
    <property type="match status" value="1"/>
</dbReference>
<dbReference type="HOGENOM" id="CLU_025579_0_0_1"/>
<dbReference type="EMBL" id="KN824278">
    <property type="protein sequence ID" value="KIM33163.1"/>
    <property type="molecule type" value="Genomic_DNA"/>
</dbReference>
<dbReference type="InterPro" id="IPR011990">
    <property type="entry name" value="TPR-like_helical_dom_sf"/>
</dbReference>
<organism evidence="1 2">
    <name type="scientific">Serendipita vermifera MAFF 305830</name>
    <dbReference type="NCBI Taxonomy" id="933852"/>
    <lineage>
        <taxon>Eukaryota</taxon>
        <taxon>Fungi</taxon>
        <taxon>Dikarya</taxon>
        <taxon>Basidiomycota</taxon>
        <taxon>Agaricomycotina</taxon>
        <taxon>Agaricomycetes</taxon>
        <taxon>Sebacinales</taxon>
        <taxon>Serendipitaceae</taxon>
        <taxon>Serendipita</taxon>
    </lineage>
</organism>
<reference evidence="1 2" key="1">
    <citation type="submission" date="2014-04" db="EMBL/GenBank/DDBJ databases">
        <authorList>
            <consortium name="DOE Joint Genome Institute"/>
            <person name="Kuo A."/>
            <person name="Zuccaro A."/>
            <person name="Kohler A."/>
            <person name="Nagy L.G."/>
            <person name="Floudas D."/>
            <person name="Copeland A."/>
            <person name="Barry K.W."/>
            <person name="Cichocki N."/>
            <person name="Veneault-Fourrey C."/>
            <person name="LaButti K."/>
            <person name="Lindquist E.A."/>
            <person name="Lipzen A."/>
            <person name="Lundell T."/>
            <person name="Morin E."/>
            <person name="Murat C."/>
            <person name="Sun H."/>
            <person name="Tunlid A."/>
            <person name="Henrissat B."/>
            <person name="Grigoriev I.V."/>
            <person name="Hibbett D.S."/>
            <person name="Martin F."/>
            <person name="Nordberg H.P."/>
            <person name="Cantor M.N."/>
            <person name="Hua S.X."/>
        </authorList>
    </citation>
    <scope>NUCLEOTIDE SEQUENCE [LARGE SCALE GENOMIC DNA]</scope>
    <source>
        <strain evidence="1 2">MAFF 305830</strain>
    </source>
</reference>
<reference evidence="2" key="2">
    <citation type="submission" date="2015-01" db="EMBL/GenBank/DDBJ databases">
        <title>Evolutionary Origins and Diversification of the Mycorrhizal Mutualists.</title>
        <authorList>
            <consortium name="DOE Joint Genome Institute"/>
            <consortium name="Mycorrhizal Genomics Consortium"/>
            <person name="Kohler A."/>
            <person name="Kuo A."/>
            <person name="Nagy L.G."/>
            <person name="Floudas D."/>
            <person name="Copeland A."/>
            <person name="Barry K.W."/>
            <person name="Cichocki N."/>
            <person name="Veneault-Fourrey C."/>
            <person name="LaButti K."/>
            <person name="Lindquist E.A."/>
            <person name="Lipzen A."/>
            <person name="Lundell T."/>
            <person name="Morin E."/>
            <person name="Murat C."/>
            <person name="Riley R."/>
            <person name="Ohm R."/>
            <person name="Sun H."/>
            <person name="Tunlid A."/>
            <person name="Henrissat B."/>
            <person name="Grigoriev I.V."/>
            <person name="Hibbett D.S."/>
            <person name="Martin F."/>
        </authorList>
    </citation>
    <scope>NUCLEOTIDE SEQUENCE [LARGE SCALE GENOMIC DNA]</scope>
    <source>
        <strain evidence="2">MAFF 305830</strain>
    </source>
</reference>
<proteinExistence type="predicted"/>
<accession>A0A0C2X4Y5</accession>
<gene>
    <name evidence="1" type="ORF">M408DRAFT_19504</name>
</gene>
<dbReference type="AlphaFoldDB" id="A0A0C2X4Y5"/>
<name>A0A0C2X4Y5_SERVB</name>
<dbReference type="STRING" id="933852.A0A0C2X4Y5"/>
<evidence type="ECO:0000313" key="2">
    <source>
        <dbReference type="Proteomes" id="UP000054097"/>
    </source>
</evidence>
<evidence type="ECO:0008006" key="3">
    <source>
        <dbReference type="Google" id="ProtNLM"/>
    </source>
</evidence>
<evidence type="ECO:0000313" key="1">
    <source>
        <dbReference type="EMBL" id="KIM33163.1"/>
    </source>
</evidence>
<keyword evidence="2" id="KW-1185">Reference proteome</keyword>
<dbReference type="Proteomes" id="UP000054097">
    <property type="component" value="Unassembled WGS sequence"/>
</dbReference>
<sequence>MRIARARPPKTEYVEFDTNDGTRHGVLPRALNATQNLRQSTQNSLERLLKTPNTLYQTVWESYLALRDIVDQHKGPPIPQHILQAVLRQCTPSWGALRQNATRPAGDYAAWKRLQSPLPHESRLRSVLHYMKTSGQHPTVEDYNFILQHMASVGHVNGALAVLEEMEASKVQTSAKTFKHILRACVFLLESPVPPEAKPQVSSMVAEIASKVAQRLQDLNLEMDSRLVELTLRMLKEQDNTEACEQILRTACAFDVHRPDRMPEEFEKRLKDADERKLPLPTPVPVTTSMLTTIMSLYGSKGELPRMIAAFEVLTNPYPLPSNLPSPQSDWWDADDEYDVANPVVQTPLKHRPEYIWEPPKARPNSATFAIMIRYLAWAQQRLLCEHYMLLAEEYDKAESVRLRNQLSKELARLKRVSPSTNSDRLPEEAALEMGFIEAPRFHITPAMFQPVLVYANQARLVELMRWMRQHLRMIIRRREKDLNFFKKSYEALPEAEIHPKAEIRLNTKHQIYVDYTAVTNDPDIQKPLDLHFHINLVESTLSGLRTMLERVDEVVARLSQRTLERMTRRVWRHQDIYLSDLGHRTLIGRDEWSERVKWREWNGPITAVNMGLQKMPSTNAVAAPSRWMDSRLAARAGEKEGDEIPDSLDKPK</sequence>
<protein>
    <recommendedName>
        <fullName evidence="3">Pentacotripeptide-repeat region of PRORP domain-containing protein</fullName>
    </recommendedName>
</protein>